<dbReference type="Gene3D" id="2.60.120.260">
    <property type="entry name" value="Galactose-binding domain-like"/>
    <property type="match status" value="1"/>
</dbReference>
<dbReference type="SUPFAM" id="SSF49785">
    <property type="entry name" value="Galactose-binding domain-like"/>
    <property type="match status" value="1"/>
</dbReference>
<accession>A0A0B6Y1L9</accession>
<name>A0A0B6Y1L9_9EUPU</name>
<protein>
    <submittedName>
        <fullName evidence="1">Uncharacterized protein</fullName>
    </submittedName>
</protein>
<gene>
    <name evidence="1" type="primary">ORF10114</name>
</gene>
<evidence type="ECO:0000313" key="1">
    <source>
        <dbReference type="EMBL" id="CEK50197.1"/>
    </source>
</evidence>
<organism evidence="1">
    <name type="scientific">Arion vulgaris</name>
    <dbReference type="NCBI Taxonomy" id="1028688"/>
    <lineage>
        <taxon>Eukaryota</taxon>
        <taxon>Metazoa</taxon>
        <taxon>Spiralia</taxon>
        <taxon>Lophotrochozoa</taxon>
        <taxon>Mollusca</taxon>
        <taxon>Gastropoda</taxon>
        <taxon>Heterobranchia</taxon>
        <taxon>Euthyneura</taxon>
        <taxon>Panpulmonata</taxon>
        <taxon>Eupulmonata</taxon>
        <taxon>Stylommatophora</taxon>
        <taxon>Helicina</taxon>
        <taxon>Arionoidea</taxon>
        <taxon>Arionidae</taxon>
        <taxon>Arion</taxon>
    </lineage>
</organism>
<dbReference type="InterPro" id="IPR008979">
    <property type="entry name" value="Galactose-bd-like_sf"/>
</dbReference>
<reference evidence="1" key="1">
    <citation type="submission" date="2014-12" db="EMBL/GenBank/DDBJ databases">
        <title>Insight into the proteome of Arion vulgaris.</title>
        <authorList>
            <person name="Aradska J."/>
            <person name="Bulat T."/>
            <person name="Smidak R."/>
            <person name="Sarate P."/>
            <person name="Gangsoo J."/>
            <person name="Sialana F."/>
            <person name="Bilban M."/>
            <person name="Lubec G."/>
        </authorList>
    </citation>
    <scope>NUCLEOTIDE SEQUENCE</scope>
    <source>
        <tissue evidence="1">Skin</tissue>
    </source>
</reference>
<proteinExistence type="predicted"/>
<feature type="non-terminal residue" evidence="1">
    <location>
        <position position="1"/>
    </location>
</feature>
<feature type="non-terminal residue" evidence="1">
    <location>
        <position position="104"/>
    </location>
</feature>
<sequence length="104" mass="11715">IKIAISYPDGTTDYFELTGRVQVAPADGWVQLGSDFTFPNKSYTEAKLYLEGPAPEVSFYFDHASLKEIPANSAWEAEANQRIEKHRKSNIHLRFNVDSSFDAS</sequence>
<dbReference type="AlphaFoldDB" id="A0A0B6Y1L9"/>
<dbReference type="EMBL" id="HACG01003332">
    <property type="protein sequence ID" value="CEK50197.1"/>
    <property type="molecule type" value="Transcribed_RNA"/>
</dbReference>